<evidence type="ECO:0000256" key="9">
    <source>
        <dbReference type="ARBA" id="ARBA00038489"/>
    </source>
</evidence>
<comment type="function">
    <text evidence="1">Thiol-specific peroxidase that catalyzes the reduction of hydrogen peroxide and organic hydroperoxides to water and alcohols, respectively. Plays a role in cell protection against oxidative stress by detoxifying peroxides and as sensor of hydrogen peroxide-mediated signaling events.</text>
</comment>
<dbReference type="GO" id="GO:0045454">
    <property type="term" value="P:cell redox homeostasis"/>
    <property type="evidence" value="ECO:0007669"/>
    <property type="project" value="TreeGrafter"/>
</dbReference>
<evidence type="ECO:0000256" key="8">
    <source>
        <dbReference type="ARBA" id="ARBA00032824"/>
    </source>
</evidence>
<keyword evidence="12" id="KW-0732">Signal</keyword>
<dbReference type="CDD" id="cd02970">
    <property type="entry name" value="PRX_like2"/>
    <property type="match status" value="1"/>
</dbReference>
<keyword evidence="4" id="KW-0049">Antioxidant</keyword>
<evidence type="ECO:0000256" key="10">
    <source>
        <dbReference type="ARBA" id="ARBA00042639"/>
    </source>
</evidence>
<dbReference type="Proteomes" id="UP000660708">
    <property type="component" value="Unassembled WGS sequence"/>
</dbReference>
<comment type="caution">
    <text evidence="14">The sequence shown here is derived from an EMBL/GenBank/DDBJ whole genome shotgun (WGS) entry which is preliminary data.</text>
</comment>
<dbReference type="GO" id="GO:0005737">
    <property type="term" value="C:cytoplasm"/>
    <property type="evidence" value="ECO:0007669"/>
    <property type="project" value="TreeGrafter"/>
</dbReference>
<dbReference type="PROSITE" id="PS51352">
    <property type="entry name" value="THIOREDOXIN_2"/>
    <property type="match status" value="1"/>
</dbReference>
<keyword evidence="7" id="KW-0676">Redox-active center</keyword>
<evidence type="ECO:0000313" key="14">
    <source>
        <dbReference type="EMBL" id="MBE0348087.1"/>
    </source>
</evidence>
<name>A0A8I0MZA3_9GAMM</name>
<dbReference type="PANTHER" id="PTHR42801">
    <property type="entry name" value="THIOREDOXIN-DEPENDENT PEROXIDE REDUCTASE"/>
    <property type="match status" value="1"/>
</dbReference>
<dbReference type="EC" id="1.11.1.24" evidence="2"/>
<comment type="catalytic activity">
    <reaction evidence="11">
        <text>a hydroperoxide + [thioredoxin]-dithiol = an alcohol + [thioredoxin]-disulfide + H2O</text>
        <dbReference type="Rhea" id="RHEA:62620"/>
        <dbReference type="Rhea" id="RHEA-COMP:10698"/>
        <dbReference type="Rhea" id="RHEA-COMP:10700"/>
        <dbReference type="ChEBI" id="CHEBI:15377"/>
        <dbReference type="ChEBI" id="CHEBI:29950"/>
        <dbReference type="ChEBI" id="CHEBI:30879"/>
        <dbReference type="ChEBI" id="CHEBI:35924"/>
        <dbReference type="ChEBI" id="CHEBI:50058"/>
        <dbReference type="EC" id="1.11.1.24"/>
    </reaction>
</comment>
<dbReference type="RefSeq" id="WP_147390100.1">
    <property type="nucleotide sequence ID" value="NZ_AQHF01000030.1"/>
</dbReference>
<dbReference type="GO" id="GO:0008379">
    <property type="term" value="F:thioredoxin peroxidase activity"/>
    <property type="evidence" value="ECO:0007669"/>
    <property type="project" value="TreeGrafter"/>
</dbReference>
<dbReference type="InterPro" id="IPR036249">
    <property type="entry name" value="Thioredoxin-like_sf"/>
</dbReference>
<comment type="similarity">
    <text evidence="9">Belongs to the peroxiredoxin family. BCP/PrxQ subfamily.</text>
</comment>
<dbReference type="Gene3D" id="3.40.30.10">
    <property type="entry name" value="Glutaredoxin"/>
    <property type="match status" value="1"/>
</dbReference>
<dbReference type="InterPro" id="IPR050924">
    <property type="entry name" value="Peroxiredoxin_BCP/PrxQ"/>
</dbReference>
<feature type="domain" description="Thioredoxin" evidence="13">
    <location>
        <begin position="34"/>
        <end position="207"/>
    </location>
</feature>
<protein>
    <recommendedName>
        <fullName evidence="2">thioredoxin-dependent peroxiredoxin</fullName>
        <ecNumber evidence="2">1.11.1.24</ecNumber>
    </recommendedName>
    <alternativeName>
        <fullName evidence="8">Thioredoxin peroxidase</fullName>
    </alternativeName>
    <alternativeName>
        <fullName evidence="10">Thioredoxin-dependent peroxiredoxin Bcp</fullName>
    </alternativeName>
</protein>
<evidence type="ECO:0000313" key="15">
    <source>
        <dbReference type="Proteomes" id="UP000660708"/>
    </source>
</evidence>
<evidence type="ECO:0000256" key="6">
    <source>
        <dbReference type="ARBA" id="ARBA00023157"/>
    </source>
</evidence>
<evidence type="ECO:0000256" key="5">
    <source>
        <dbReference type="ARBA" id="ARBA00023002"/>
    </source>
</evidence>
<sequence length="208" mass="22690">MRQLIFFFTLAFSAFLSAAEVTNIAAAPEKVSPLLPGINAPALHLKDKSGNTIDLSARYREKISVLVVYRGGWCPYCSRQLAGIQKIESQLIKMGAQIIAISPDSPEALAKSTVASPHYQLLSDNEMQMSQALGLAYFLDDNTALAYRNKLGVNFVDLDGKDKVALPVPAVFVIDKKGLIQFQYANPNYKVRLDESVLLAAVKAASQL</sequence>
<dbReference type="EMBL" id="AQHF01000030">
    <property type="protein sequence ID" value="MBE0348087.1"/>
    <property type="molecule type" value="Genomic_DNA"/>
</dbReference>
<dbReference type="InterPro" id="IPR013766">
    <property type="entry name" value="Thioredoxin_domain"/>
</dbReference>
<feature type="signal peptide" evidence="12">
    <location>
        <begin position="1"/>
        <end position="18"/>
    </location>
</feature>
<organism evidence="14 15">
    <name type="scientific">Pseudoalteromonas peptidolytica F12-50-A1</name>
    <dbReference type="NCBI Taxonomy" id="1315280"/>
    <lineage>
        <taxon>Bacteria</taxon>
        <taxon>Pseudomonadati</taxon>
        <taxon>Pseudomonadota</taxon>
        <taxon>Gammaproteobacteria</taxon>
        <taxon>Alteromonadales</taxon>
        <taxon>Pseudoalteromonadaceae</taxon>
        <taxon>Pseudoalteromonas</taxon>
    </lineage>
</organism>
<evidence type="ECO:0000256" key="1">
    <source>
        <dbReference type="ARBA" id="ARBA00003330"/>
    </source>
</evidence>
<keyword evidence="6" id="KW-1015">Disulfide bond</keyword>
<dbReference type="SUPFAM" id="SSF52833">
    <property type="entry name" value="Thioredoxin-like"/>
    <property type="match status" value="1"/>
</dbReference>
<dbReference type="Pfam" id="PF00578">
    <property type="entry name" value="AhpC-TSA"/>
    <property type="match status" value="1"/>
</dbReference>
<accession>A0A8I0MZA3</accession>
<evidence type="ECO:0000256" key="7">
    <source>
        <dbReference type="ARBA" id="ARBA00023284"/>
    </source>
</evidence>
<gene>
    <name evidence="14" type="ORF">PPEP_a3192</name>
</gene>
<dbReference type="AlphaFoldDB" id="A0A8I0MZA3"/>
<evidence type="ECO:0000256" key="2">
    <source>
        <dbReference type="ARBA" id="ARBA00013017"/>
    </source>
</evidence>
<evidence type="ECO:0000256" key="12">
    <source>
        <dbReference type="SAM" id="SignalP"/>
    </source>
</evidence>
<dbReference type="PANTHER" id="PTHR42801:SF7">
    <property type="entry name" value="SLL1159 PROTEIN"/>
    <property type="match status" value="1"/>
</dbReference>
<feature type="chain" id="PRO_5034233811" description="thioredoxin-dependent peroxiredoxin" evidence="12">
    <location>
        <begin position="19"/>
        <end position="208"/>
    </location>
</feature>
<keyword evidence="3" id="KW-0575">Peroxidase</keyword>
<proteinExistence type="inferred from homology"/>
<dbReference type="GO" id="GO:0034599">
    <property type="term" value="P:cellular response to oxidative stress"/>
    <property type="evidence" value="ECO:0007669"/>
    <property type="project" value="TreeGrafter"/>
</dbReference>
<dbReference type="InterPro" id="IPR000866">
    <property type="entry name" value="AhpC/TSA"/>
</dbReference>
<evidence type="ECO:0000256" key="3">
    <source>
        <dbReference type="ARBA" id="ARBA00022559"/>
    </source>
</evidence>
<reference evidence="14 15" key="1">
    <citation type="submission" date="2015-06" db="EMBL/GenBank/DDBJ databases">
        <title>Genome sequence of Pseudoalteromonas peptidolytica.</title>
        <authorList>
            <person name="Xie B.-B."/>
            <person name="Rong J.-C."/>
            <person name="Qin Q.-L."/>
            <person name="Zhang Y.-Z."/>
        </authorList>
    </citation>
    <scope>NUCLEOTIDE SEQUENCE [LARGE SCALE GENOMIC DNA]</scope>
    <source>
        <strain evidence="14 15">F12-50-A1</strain>
    </source>
</reference>
<evidence type="ECO:0000256" key="11">
    <source>
        <dbReference type="ARBA" id="ARBA00049091"/>
    </source>
</evidence>
<keyword evidence="15" id="KW-1185">Reference proteome</keyword>
<evidence type="ECO:0000259" key="13">
    <source>
        <dbReference type="PROSITE" id="PS51352"/>
    </source>
</evidence>
<evidence type="ECO:0000256" key="4">
    <source>
        <dbReference type="ARBA" id="ARBA00022862"/>
    </source>
</evidence>
<keyword evidence="5" id="KW-0560">Oxidoreductase</keyword>